<dbReference type="Proteomes" id="UP000887576">
    <property type="component" value="Unplaced"/>
</dbReference>
<sequence length="80" mass="8965">MRCFWMTADNWKTDEAKQKKVAVVKDGESSRNVEKKDETANVKNDGGPEVKVGKQPEEQIADVGPVRQDQQQPVPAPRSE</sequence>
<evidence type="ECO:0000313" key="1">
    <source>
        <dbReference type="Proteomes" id="UP000887576"/>
    </source>
</evidence>
<dbReference type="WBParaSite" id="JU765_v2.g15113.t1">
    <property type="protein sequence ID" value="JU765_v2.g15113.t1"/>
    <property type="gene ID" value="JU765_v2.g15113"/>
</dbReference>
<accession>A0AC34QCE2</accession>
<protein>
    <submittedName>
        <fullName evidence="2">Uncharacterized protein</fullName>
    </submittedName>
</protein>
<reference evidence="2" key="1">
    <citation type="submission" date="2022-11" db="UniProtKB">
        <authorList>
            <consortium name="WormBaseParasite"/>
        </authorList>
    </citation>
    <scope>IDENTIFICATION</scope>
</reference>
<organism evidence="1 2">
    <name type="scientific">Panagrolaimus sp. JU765</name>
    <dbReference type="NCBI Taxonomy" id="591449"/>
    <lineage>
        <taxon>Eukaryota</taxon>
        <taxon>Metazoa</taxon>
        <taxon>Ecdysozoa</taxon>
        <taxon>Nematoda</taxon>
        <taxon>Chromadorea</taxon>
        <taxon>Rhabditida</taxon>
        <taxon>Tylenchina</taxon>
        <taxon>Panagrolaimomorpha</taxon>
        <taxon>Panagrolaimoidea</taxon>
        <taxon>Panagrolaimidae</taxon>
        <taxon>Panagrolaimus</taxon>
    </lineage>
</organism>
<name>A0AC34QCE2_9BILA</name>
<evidence type="ECO:0000313" key="2">
    <source>
        <dbReference type="WBParaSite" id="JU765_v2.g15113.t1"/>
    </source>
</evidence>
<proteinExistence type="predicted"/>